<feature type="transmembrane region" description="Helical" evidence="1">
    <location>
        <begin position="21"/>
        <end position="40"/>
    </location>
</feature>
<proteinExistence type="predicted"/>
<dbReference type="Proteomes" id="UP000444185">
    <property type="component" value="Unassembled WGS sequence"/>
</dbReference>
<keyword evidence="3" id="KW-1185">Reference proteome</keyword>
<dbReference type="AlphaFoldDB" id="A0A844XW39"/>
<sequence>MSYEPKEVRRKQLRMLAPATQIALAVLLLALSSLALYAAAAGWVDQTVMSTFIVLMTLVLSSRSALRSGNDSQLDEHDRQMRYYAIATGGIVPVLTLAGYSLFLSAGDTLWRPVSKVEWGAFGMFMLGATIQCAIIAAARKTPAYAADLDFDD</sequence>
<feature type="transmembrane region" description="Helical" evidence="1">
    <location>
        <begin position="119"/>
        <end position="139"/>
    </location>
</feature>
<evidence type="ECO:0000313" key="3">
    <source>
        <dbReference type="Proteomes" id="UP000444185"/>
    </source>
</evidence>
<comment type="caution">
    <text evidence="2">The sequence shown here is derived from an EMBL/GenBank/DDBJ whole genome shotgun (WGS) entry which is preliminary data.</text>
</comment>
<accession>A0A844XW39</accession>
<organism evidence="2 3">
    <name type="scientific">Qipengyuania gaetbuli</name>
    <dbReference type="NCBI Taxonomy" id="266952"/>
    <lineage>
        <taxon>Bacteria</taxon>
        <taxon>Pseudomonadati</taxon>
        <taxon>Pseudomonadota</taxon>
        <taxon>Alphaproteobacteria</taxon>
        <taxon>Sphingomonadales</taxon>
        <taxon>Erythrobacteraceae</taxon>
        <taxon>Qipengyuania</taxon>
    </lineage>
</organism>
<feature type="transmembrane region" description="Helical" evidence="1">
    <location>
        <begin position="46"/>
        <end position="62"/>
    </location>
</feature>
<keyword evidence="1" id="KW-1133">Transmembrane helix</keyword>
<feature type="transmembrane region" description="Helical" evidence="1">
    <location>
        <begin position="83"/>
        <end position="107"/>
    </location>
</feature>
<dbReference type="RefSeq" id="WP_160606404.1">
    <property type="nucleotide sequence ID" value="NZ_WTYF01000003.1"/>
</dbReference>
<evidence type="ECO:0000313" key="2">
    <source>
        <dbReference type="EMBL" id="MXO50090.1"/>
    </source>
</evidence>
<name>A0A844XW39_9SPHN</name>
<keyword evidence="1" id="KW-0812">Transmembrane</keyword>
<dbReference type="EMBL" id="WTYF01000003">
    <property type="protein sequence ID" value="MXO50090.1"/>
    <property type="molecule type" value="Genomic_DNA"/>
</dbReference>
<gene>
    <name evidence="2" type="ORF">GRI42_02080</name>
</gene>
<keyword evidence="1" id="KW-0472">Membrane</keyword>
<evidence type="ECO:0000256" key="1">
    <source>
        <dbReference type="SAM" id="Phobius"/>
    </source>
</evidence>
<reference evidence="2 3" key="1">
    <citation type="submission" date="2019-12" db="EMBL/GenBank/DDBJ databases">
        <title>Genomic-based taxomic classification of the family Erythrobacteraceae.</title>
        <authorList>
            <person name="Xu L."/>
        </authorList>
    </citation>
    <scope>NUCLEOTIDE SEQUENCE [LARGE SCALE GENOMIC DNA]</scope>
    <source>
        <strain evidence="2 3">DSM 16225</strain>
    </source>
</reference>
<protein>
    <submittedName>
        <fullName evidence="2">Uncharacterized protein</fullName>
    </submittedName>
</protein>